<feature type="signal peptide" evidence="1">
    <location>
        <begin position="1"/>
        <end position="24"/>
    </location>
</feature>
<feature type="chain" id="PRO_5007524924" evidence="1">
    <location>
        <begin position="25"/>
        <end position="164"/>
    </location>
</feature>
<proteinExistence type="predicted"/>
<name>A0A146GBW6_TERSA</name>
<gene>
    <name evidence="2" type="ORF">TSACC_23094</name>
</gene>
<dbReference type="STRING" id="690879.TSACC_23094"/>
<accession>A0A146GBW6</accession>
<organism evidence="2 3">
    <name type="scientific">Terrimicrobium sacchariphilum</name>
    <dbReference type="NCBI Taxonomy" id="690879"/>
    <lineage>
        <taxon>Bacteria</taxon>
        <taxon>Pseudomonadati</taxon>
        <taxon>Verrucomicrobiota</taxon>
        <taxon>Terrimicrobiia</taxon>
        <taxon>Terrimicrobiales</taxon>
        <taxon>Terrimicrobiaceae</taxon>
        <taxon>Terrimicrobium</taxon>
    </lineage>
</organism>
<comment type="caution">
    <text evidence="2">The sequence shown here is derived from an EMBL/GenBank/DDBJ whole genome shotgun (WGS) entry which is preliminary data.</text>
</comment>
<dbReference type="EMBL" id="BDCO01000002">
    <property type="protein sequence ID" value="GAT34662.1"/>
    <property type="molecule type" value="Genomic_DNA"/>
</dbReference>
<dbReference type="Proteomes" id="UP000076023">
    <property type="component" value="Unassembled WGS sequence"/>
</dbReference>
<evidence type="ECO:0000313" key="2">
    <source>
        <dbReference type="EMBL" id="GAT34662.1"/>
    </source>
</evidence>
<keyword evidence="1" id="KW-0732">Signal</keyword>
<sequence>MRNFISPVCAALVGLAGVVSGVNAHEITTAELASFLDVHGWSTRVALPPGTYTLDICPIEGGNVGEGLFANQIDWSKDPTGNFVILAGPEGENYKISVSSQTGGTMTISTSGRRFKATFNPPLPETISEGVYPLFVDLDGRKPDGAEYDPSTYKRGFVLKVSKK</sequence>
<keyword evidence="3" id="KW-1185">Reference proteome</keyword>
<protein>
    <submittedName>
        <fullName evidence="2">Uncharacterized protein</fullName>
    </submittedName>
</protein>
<evidence type="ECO:0000256" key="1">
    <source>
        <dbReference type="SAM" id="SignalP"/>
    </source>
</evidence>
<reference evidence="3" key="1">
    <citation type="journal article" date="2017" name="Genome Announc.">
        <title>Draft Genome Sequence of Terrimicrobium sacchariphilum NM-5T, a Facultative Anaerobic Soil Bacterium of the Class Spartobacteria.</title>
        <authorList>
            <person name="Qiu Y.L."/>
            <person name="Tourlousse D.M."/>
            <person name="Matsuura N."/>
            <person name="Ohashi A."/>
            <person name="Sekiguchi Y."/>
        </authorList>
    </citation>
    <scope>NUCLEOTIDE SEQUENCE [LARGE SCALE GENOMIC DNA]</scope>
    <source>
        <strain evidence="3">NM-5</strain>
    </source>
</reference>
<dbReference type="AlphaFoldDB" id="A0A146GBW6"/>
<dbReference type="InParanoid" id="A0A146GBW6"/>
<dbReference type="RefSeq" id="WP_075080275.1">
    <property type="nucleotide sequence ID" value="NZ_BDCO01000002.1"/>
</dbReference>
<evidence type="ECO:0000313" key="3">
    <source>
        <dbReference type="Proteomes" id="UP000076023"/>
    </source>
</evidence>